<dbReference type="InterPro" id="IPR020103">
    <property type="entry name" value="PsdUridine_synth_cat_dom_sf"/>
</dbReference>
<sequence>MKNTLPILDYVPPMRDGLTASKVFLQKTDQTFNTIFEYLTVHFPHISRTEWQQRFDDQLIIDMAGQCLNINSPFQANTHIYYYRFLAHETHVPFQEKILFENDDLLVVDKPHFLTISPTGQYVQETLLVRLKKTTGNPDLTPIHRLDRETAGIVLFSKRPKTRGVYQQMFADRKVDKTYHAIAPYRADLKFPYSLSLRMDKGEPFYTMQVIEGESNSHTDIKVLECNGRWAKYLLKPSTGKQHQLRVHLNWLNIPIKNDPFYPVIQHKNDTDFTQPLQLLAKEIHFKDPIIGENLHFCSEFELTL</sequence>
<dbReference type="SUPFAM" id="SSF55120">
    <property type="entry name" value="Pseudouridine synthase"/>
    <property type="match status" value="1"/>
</dbReference>
<evidence type="ECO:0000313" key="2">
    <source>
        <dbReference type="EMBL" id="AYO54089.1"/>
    </source>
</evidence>
<feature type="domain" description="Pseudouridine synthase RsuA/RluA-like" evidence="1">
    <location>
        <begin position="104"/>
        <end position="250"/>
    </location>
</feature>
<dbReference type="GO" id="GO:0009982">
    <property type="term" value="F:pseudouridine synthase activity"/>
    <property type="evidence" value="ECO:0007669"/>
    <property type="project" value="InterPro"/>
</dbReference>
<protein>
    <submittedName>
        <fullName evidence="2">Pseudouridylate synthase</fullName>
    </submittedName>
</protein>
<dbReference type="Pfam" id="PF00849">
    <property type="entry name" value="PseudoU_synth_2"/>
    <property type="match status" value="1"/>
</dbReference>
<dbReference type="InterPro" id="IPR006224">
    <property type="entry name" value="PsdUridine_synth_RluA-like_CS"/>
</dbReference>
<dbReference type="PANTHER" id="PTHR21600:SF84">
    <property type="entry name" value="PSEUDOURIDINE SYNTHASE RSUA_RLUA-LIKE DOMAIN-CONTAINING PROTEIN"/>
    <property type="match status" value="1"/>
</dbReference>
<dbReference type="InterPro" id="IPR006145">
    <property type="entry name" value="PsdUridine_synth_RsuA/RluA"/>
</dbReference>
<dbReference type="GO" id="GO:0140098">
    <property type="term" value="F:catalytic activity, acting on RNA"/>
    <property type="evidence" value="ECO:0007669"/>
    <property type="project" value="UniProtKB-ARBA"/>
</dbReference>
<dbReference type="Proteomes" id="UP000279962">
    <property type="component" value="Chromosome"/>
</dbReference>
<proteinExistence type="predicted"/>
<name>A0A3G2T1I7_9GAMM</name>
<dbReference type="Gene3D" id="3.30.2350.10">
    <property type="entry name" value="Pseudouridine synthase"/>
    <property type="match status" value="1"/>
</dbReference>
<dbReference type="PANTHER" id="PTHR21600">
    <property type="entry name" value="MITOCHONDRIAL RNA PSEUDOURIDINE SYNTHASE"/>
    <property type="match status" value="1"/>
</dbReference>
<dbReference type="GO" id="GO:0000455">
    <property type="term" value="P:enzyme-directed rRNA pseudouridine synthesis"/>
    <property type="evidence" value="ECO:0007669"/>
    <property type="project" value="TreeGrafter"/>
</dbReference>
<dbReference type="AlphaFoldDB" id="A0A3G2T1I7"/>
<accession>A0A3G2T1I7</accession>
<dbReference type="RefSeq" id="WP_087553068.1">
    <property type="nucleotide sequence ID" value="NZ_CP033133.1"/>
</dbReference>
<dbReference type="EMBL" id="CP033133">
    <property type="protein sequence ID" value="AYO54089.1"/>
    <property type="molecule type" value="Genomic_DNA"/>
</dbReference>
<dbReference type="PROSITE" id="PS01129">
    <property type="entry name" value="PSI_RLU"/>
    <property type="match status" value="1"/>
</dbReference>
<organism evidence="2 3">
    <name type="scientific">Acinetobacter wuhouensis</name>
    <dbReference type="NCBI Taxonomy" id="1879050"/>
    <lineage>
        <taxon>Bacteria</taxon>
        <taxon>Pseudomonadati</taxon>
        <taxon>Pseudomonadota</taxon>
        <taxon>Gammaproteobacteria</taxon>
        <taxon>Moraxellales</taxon>
        <taxon>Moraxellaceae</taxon>
        <taxon>Acinetobacter</taxon>
    </lineage>
</organism>
<dbReference type="InterPro" id="IPR050188">
    <property type="entry name" value="RluA_PseudoU_synthase"/>
</dbReference>
<gene>
    <name evidence="2" type="ORF">CDG68_10780</name>
</gene>
<dbReference type="GO" id="GO:0003723">
    <property type="term" value="F:RNA binding"/>
    <property type="evidence" value="ECO:0007669"/>
    <property type="project" value="InterPro"/>
</dbReference>
<evidence type="ECO:0000259" key="1">
    <source>
        <dbReference type="Pfam" id="PF00849"/>
    </source>
</evidence>
<evidence type="ECO:0000313" key="3">
    <source>
        <dbReference type="Proteomes" id="UP000279962"/>
    </source>
</evidence>
<reference evidence="2 3" key="1">
    <citation type="submission" date="2018-10" db="EMBL/GenBank/DDBJ databases">
        <title>The complete genome of Acinetobacter wuhouensis strain WCHAW010062.</title>
        <authorList>
            <person name="Hu Y."/>
            <person name="Long H."/>
            <person name="Feng Y."/>
            <person name="Zong Z."/>
        </authorList>
    </citation>
    <scope>NUCLEOTIDE SEQUENCE [LARGE SCALE GENOMIC DNA]</scope>
    <source>
        <strain evidence="2 3">WCHAW010062</strain>
    </source>
</reference>
<dbReference type="CDD" id="cd02558">
    <property type="entry name" value="PSRA_1"/>
    <property type="match status" value="1"/>
</dbReference>